<evidence type="ECO:0000313" key="2">
    <source>
        <dbReference type="Proteomes" id="UP000245778"/>
    </source>
</evidence>
<sequence>MAARLTDRQKKKIIADYMAVESYNAVAKMNGVSKDTVKRIIQNCENFAQKAQQKKEDNTADILAYMESQRGMVCEIIGKGLTVLNDEEKLKEATPAQITTAIGTLIDKWALVKGKGEEGKVQVIIDV</sequence>
<dbReference type="AlphaFoldDB" id="A0A2U1BEF4"/>
<comment type="caution">
    <text evidence="1">The sequence shown here is derived from an EMBL/GenBank/DDBJ whole genome shotgun (WGS) entry which is preliminary data.</text>
</comment>
<dbReference type="Proteomes" id="UP000245778">
    <property type="component" value="Unassembled WGS sequence"/>
</dbReference>
<dbReference type="EMBL" id="QEKK01000011">
    <property type="protein sequence ID" value="PVY47054.1"/>
    <property type="molecule type" value="Genomic_DNA"/>
</dbReference>
<dbReference type="SUPFAM" id="SSF88659">
    <property type="entry name" value="Sigma3 and sigma4 domains of RNA polymerase sigma factors"/>
    <property type="match status" value="1"/>
</dbReference>
<dbReference type="InterPro" id="IPR036388">
    <property type="entry name" value="WH-like_DNA-bd_sf"/>
</dbReference>
<dbReference type="RefSeq" id="WP_116722488.1">
    <property type="nucleotide sequence ID" value="NZ_CP011524.1"/>
</dbReference>
<organism evidence="1 2">
    <name type="scientific">Intestinimonas butyriciproducens</name>
    <dbReference type="NCBI Taxonomy" id="1297617"/>
    <lineage>
        <taxon>Bacteria</taxon>
        <taxon>Bacillati</taxon>
        <taxon>Bacillota</taxon>
        <taxon>Clostridia</taxon>
        <taxon>Eubacteriales</taxon>
        <taxon>Intestinimonas</taxon>
    </lineage>
</organism>
<evidence type="ECO:0000313" key="1">
    <source>
        <dbReference type="EMBL" id="PVY47054.1"/>
    </source>
</evidence>
<proteinExistence type="predicted"/>
<name>A0A2U1BEF4_9FIRM</name>
<reference evidence="1 2" key="1">
    <citation type="submission" date="2018-04" db="EMBL/GenBank/DDBJ databases">
        <title>Genomic Encyclopedia of Type Strains, Phase IV (KMG-IV): sequencing the most valuable type-strain genomes for metagenomic binning, comparative biology and taxonomic classification.</title>
        <authorList>
            <person name="Goeker M."/>
        </authorList>
    </citation>
    <scope>NUCLEOTIDE SEQUENCE [LARGE SCALE GENOMIC DNA]</scope>
    <source>
        <strain evidence="1 2">DSM 26588</strain>
    </source>
</reference>
<dbReference type="OrthoDB" id="9768556at2"/>
<dbReference type="InterPro" id="IPR013324">
    <property type="entry name" value="RNA_pol_sigma_r3/r4-like"/>
</dbReference>
<dbReference type="GeneID" id="93229113"/>
<dbReference type="Gene3D" id="1.10.10.10">
    <property type="entry name" value="Winged helix-like DNA-binding domain superfamily/Winged helix DNA-binding domain"/>
    <property type="match status" value="1"/>
</dbReference>
<accession>A0A2U1BEF4</accession>
<protein>
    <submittedName>
        <fullName evidence="1">Uncharacterized protein</fullName>
    </submittedName>
</protein>
<gene>
    <name evidence="1" type="ORF">C7373_11157</name>
</gene>